<sequence>MDRNLKGLLIGSIGALLTLFAYSQTIVSTTQSITIGFLLLSLGLLIKEGLLPF</sequence>
<reference evidence="2" key="1">
    <citation type="journal article" date="2022" name="Nat. Commun.">
        <title>Chromosome evolution and the genetic basis of agronomically important traits in greater yam.</title>
        <authorList>
            <person name="Bredeson J.V."/>
            <person name="Lyons J.B."/>
            <person name="Oniyinde I.O."/>
            <person name="Okereke N.R."/>
            <person name="Kolade O."/>
            <person name="Nnabue I."/>
            <person name="Nwadili C.O."/>
            <person name="Hribova E."/>
            <person name="Parker M."/>
            <person name="Nwogha J."/>
            <person name="Shu S."/>
            <person name="Carlson J."/>
            <person name="Kariba R."/>
            <person name="Muthemba S."/>
            <person name="Knop K."/>
            <person name="Barton G.J."/>
            <person name="Sherwood A.V."/>
            <person name="Lopez-Montes A."/>
            <person name="Asiedu R."/>
            <person name="Jamnadass R."/>
            <person name="Muchugi A."/>
            <person name="Goodstein D."/>
            <person name="Egesi C.N."/>
            <person name="Featherston J."/>
            <person name="Asfaw A."/>
            <person name="Simpson G.G."/>
            <person name="Dolezel J."/>
            <person name="Hendre P.S."/>
            <person name="Van Deynze A."/>
            <person name="Kumar P.L."/>
            <person name="Obidiegwu J.E."/>
            <person name="Bhattacharjee R."/>
            <person name="Rokhsar D.S."/>
        </authorList>
    </citation>
    <scope>NUCLEOTIDE SEQUENCE [LARGE SCALE GENOMIC DNA]</scope>
    <source>
        <strain evidence="2">cv. TDa95/00328</strain>
    </source>
</reference>
<organism evidence="1 2">
    <name type="scientific">Dioscorea alata</name>
    <name type="common">Purple yam</name>
    <dbReference type="NCBI Taxonomy" id="55571"/>
    <lineage>
        <taxon>Eukaryota</taxon>
        <taxon>Viridiplantae</taxon>
        <taxon>Streptophyta</taxon>
        <taxon>Embryophyta</taxon>
        <taxon>Tracheophyta</taxon>
        <taxon>Spermatophyta</taxon>
        <taxon>Magnoliopsida</taxon>
        <taxon>Liliopsida</taxon>
        <taxon>Dioscoreales</taxon>
        <taxon>Dioscoreaceae</taxon>
        <taxon>Dioscorea</taxon>
    </lineage>
</organism>
<dbReference type="EMBL" id="CM037028">
    <property type="protein sequence ID" value="KAH7656394.1"/>
    <property type="molecule type" value="Genomic_DNA"/>
</dbReference>
<name>A0ACB7U7V8_DIOAL</name>
<evidence type="ECO:0000313" key="2">
    <source>
        <dbReference type="Proteomes" id="UP000827976"/>
    </source>
</evidence>
<dbReference type="Proteomes" id="UP000827976">
    <property type="component" value="Chromosome 18"/>
</dbReference>
<accession>A0ACB7U7V8</accession>
<proteinExistence type="predicted"/>
<evidence type="ECO:0000313" key="1">
    <source>
        <dbReference type="EMBL" id="KAH7656394.1"/>
    </source>
</evidence>
<protein>
    <submittedName>
        <fullName evidence="1">Uncharacterized protein</fullName>
    </submittedName>
</protein>
<gene>
    <name evidence="1" type="ORF">IHE45_18G071800</name>
</gene>
<comment type="caution">
    <text evidence="1">The sequence shown here is derived from an EMBL/GenBank/DDBJ whole genome shotgun (WGS) entry which is preliminary data.</text>
</comment>
<keyword evidence="2" id="KW-1185">Reference proteome</keyword>